<dbReference type="RefSeq" id="WP_179769842.1">
    <property type="nucleotide sequence ID" value="NZ_JACCFO010000001.1"/>
</dbReference>
<dbReference type="AlphaFoldDB" id="A0A853BUU0"/>
<feature type="region of interest" description="Disordered" evidence="1">
    <location>
        <begin position="115"/>
        <end position="135"/>
    </location>
</feature>
<keyword evidence="2" id="KW-0812">Transmembrane</keyword>
<dbReference type="EMBL" id="JACCFO010000001">
    <property type="protein sequence ID" value="NYI98754.1"/>
    <property type="molecule type" value="Genomic_DNA"/>
</dbReference>
<evidence type="ECO:0000256" key="3">
    <source>
        <dbReference type="SAM" id="SignalP"/>
    </source>
</evidence>
<comment type="caution">
    <text evidence="4">The sequence shown here is derived from an EMBL/GenBank/DDBJ whole genome shotgun (WGS) entry which is preliminary data.</text>
</comment>
<feature type="chain" id="PRO_5032698625" evidence="3">
    <location>
        <begin position="22"/>
        <end position="164"/>
    </location>
</feature>
<name>A0A853BUU0_9ACTN</name>
<evidence type="ECO:0000256" key="1">
    <source>
        <dbReference type="SAM" id="MobiDB-lite"/>
    </source>
</evidence>
<feature type="signal peptide" evidence="3">
    <location>
        <begin position="1"/>
        <end position="21"/>
    </location>
</feature>
<sequence>MKVWVLAGITVGALVPGTAPAWAEAAQIEVSPEAVAPGQSITLTTACEGDARQVEFTSDVFPGTASAELVNTFGTVPVVVAPGTPPGVYAVRAECVGGTSTETALGKVTVIRGALTPTPSGAPQTGGGGAPESAQPARAMAAGLLLGLAGAALALARRAARRGR</sequence>
<keyword evidence="3" id="KW-0732">Signal</keyword>
<evidence type="ECO:0000313" key="4">
    <source>
        <dbReference type="EMBL" id="NYI98754.1"/>
    </source>
</evidence>
<keyword evidence="2" id="KW-1133">Transmembrane helix</keyword>
<gene>
    <name evidence="4" type="ORF">HNR12_005031</name>
</gene>
<keyword evidence="5" id="KW-1185">Reference proteome</keyword>
<evidence type="ECO:0000256" key="2">
    <source>
        <dbReference type="SAM" id="Phobius"/>
    </source>
</evidence>
<protein>
    <submittedName>
        <fullName evidence="4">F0F1-type ATP synthase membrane subunit c/vacuolar-type H+-ATPase subunit K</fullName>
    </submittedName>
</protein>
<organism evidence="4 5">
    <name type="scientific">Streptomonospora nanhaiensis</name>
    <dbReference type="NCBI Taxonomy" id="1323731"/>
    <lineage>
        <taxon>Bacteria</taxon>
        <taxon>Bacillati</taxon>
        <taxon>Actinomycetota</taxon>
        <taxon>Actinomycetes</taxon>
        <taxon>Streptosporangiales</taxon>
        <taxon>Nocardiopsidaceae</taxon>
        <taxon>Streptomonospora</taxon>
    </lineage>
</organism>
<accession>A0A853BUU0</accession>
<proteinExistence type="predicted"/>
<keyword evidence="2" id="KW-0472">Membrane</keyword>
<evidence type="ECO:0000313" key="5">
    <source>
        <dbReference type="Proteomes" id="UP000575985"/>
    </source>
</evidence>
<reference evidence="4 5" key="1">
    <citation type="submission" date="2020-07" db="EMBL/GenBank/DDBJ databases">
        <title>Sequencing the genomes of 1000 actinobacteria strains.</title>
        <authorList>
            <person name="Klenk H.-P."/>
        </authorList>
    </citation>
    <scope>NUCLEOTIDE SEQUENCE [LARGE SCALE GENOMIC DNA]</scope>
    <source>
        <strain evidence="4 5">DSM 45927</strain>
    </source>
</reference>
<dbReference type="Proteomes" id="UP000575985">
    <property type="component" value="Unassembled WGS sequence"/>
</dbReference>
<feature type="transmembrane region" description="Helical" evidence="2">
    <location>
        <begin position="139"/>
        <end position="156"/>
    </location>
</feature>